<evidence type="ECO:0000313" key="1">
    <source>
        <dbReference type="EMBL" id="MCW6508000.1"/>
    </source>
</evidence>
<dbReference type="RefSeq" id="WP_282584356.1">
    <property type="nucleotide sequence ID" value="NZ_JAMOIM010000004.1"/>
</dbReference>
<evidence type="ECO:0000313" key="2">
    <source>
        <dbReference type="Proteomes" id="UP001165667"/>
    </source>
</evidence>
<keyword evidence="2" id="KW-1185">Reference proteome</keyword>
<organism evidence="1 2">
    <name type="scientific">Lichenifustis flavocetrariae</name>
    <dbReference type="NCBI Taxonomy" id="2949735"/>
    <lineage>
        <taxon>Bacteria</taxon>
        <taxon>Pseudomonadati</taxon>
        <taxon>Pseudomonadota</taxon>
        <taxon>Alphaproteobacteria</taxon>
        <taxon>Hyphomicrobiales</taxon>
        <taxon>Lichenihabitantaceae</taxon>
        <taxon>Lichenifustis</taxon>
    </lineage>
</organism>
<comment type="caution">
    <text evidence="1">The sequence shown here is derived from an EMBL/GenBank/DDBJ whole genome shotgun (WGS) entry which is preliminary data.</text>
</comment>
<dbReference type="AlphaFoldDB" id="A0AA42CM51"/>
<sequence>MFKAGRGGEGTSDPYPVWVNETRKFYRQFPDILASKFRSIADPHSAEGHAEFVPKLWKTVGDEIIFCCKLMDVTHLAWCVTSFLRSLDAYGRILEPINALDVKGTGWVAAFPAPNVTVEVAGRTRGAASLDYIDEEFETQADNSPGDFDFLGKDIDSGFRVAQYAAADRFAVSAELGLLLCEATKLRMFQDKLVFHGREPLKGVISSRPYPIISVDTERSTKRRDVKDHERALTGQAASNPTLLRTFLTAFLEDEKMDAPVLPHAGDGIDASRVPSSYKEFANSWAETVKETTMRSSREKQASEADQIDGVLPPRLLTVLGQLRDRQRREEIRRGSLSIVPSASDTPN</sequence>
<gene>
    <name evidence="1" type="ORF">M8523_08195</name>
</gene>
<proteinExistence type="predicted"/>
<name>A0AA42CM51_9HYPH</name>
<reference evidence="1" key="1">
    <citation type="submission" date="2022-05" db="EMBL/GenBank/DDBJ databases">
        <authorList>
            <person name="Pankratov T."/>
        </authorList>
    </citation>
    <scope>NUCLEOTIDE SEQUENCE</scope>
    <source>
        <strain evidence="1">BP6-180914</strain>
    </source>
</reference>
<dbReference type="EMBL" id="JAMOIM010000004">
    <property type="protein sequence ID" value="MCW6508000.1"/>
    <property type="molecule type" value="Genomic_DNA"/>
</dbReference>
<accession>A0AA42CM51</accession>
<protein>
    <submittedName>
        <fullName evidence="1">Uncharacterized protein</fullName>
    </submittedName>
</protein>
<dbReference type="Proteomes" id="UP001165667">
    <property type="component" value="Unassembled WGS sequence"/>
</dbReference>